<feature type="binding site" evidence="7 10">
    <location>
        <position position="399"/>
    </location>
    <ligand>
        <name>Mn(2+)</name>
        <dbReference type="ChEBI" id="CHEBI:29035"/>
        <label>1</label>
    </ligand>
</feature>
<dbReference type="Pfam" id="PF06415">
    <property type="entry name" value="iPGM_N"/>
    <property type="match status" value="1"/>
</dbReference>
<dbReference type="PANTHER" id="PTHR31637:SF0">
    <property type="entry name" value="2,3-BISPHOSPHOGLYCERATE-INDEPENDENT PHOSPHOGLYCERATE MUTASE"/>
    <property type="match status" value="1"/>
</dbReference>
<dbReference type="GO" id="GO:0006096">
    <property type="term" value="P:glycolytic process"/>
    <property type="evidence" value="ECO:0007669"/>
    <property type="project" value="UniProtKB-UniRule"/>
</dbReference>
<dbReference type="FunFam" id="3.40.1450.10:FF:000002">
    <property type="entry name" value="2,3-bisphosphoglycerate-independent phosphoglycerate mutase"/>
    <property type="match status" value="1"/>
</dbReference>
<evidence type="ECO:0000256" key="4">
    <source>
        <dbReference type="ARBA" id="ARBA00023152"/>
    </source>
</evidence>
<dbReference type="AlphaFoldDB" id="A0A1C9CDD6"/>
<feature type="binding site" evidence="7 10">
    <location>
        <position position="65"/>
    </location>
    <ligand>
        <name>Mn(2+)</name>
        <dbReference type="ChEBI" id="CHEBI:29035"/>
        <label>2</label>
    </ligand>
</feature>
<evidence type="ECO:0000256" key="2">
    <source>
        <dbReference type="ARBA" id="ARBA00008819"/>
    </source>
</evidence>
<gene>
    <name evidence="13" type="primary">pgmA</name>
    <name evidence="7" type="synonym">gpmI</name>
    <name evidence="13" type="ORF">Ceram_088</name>
</gene>
<evidence type="ECO:0000256" key="6">
    <source>
        <dbReference type="ARBA" id="ARBA00023235"/>
    </source>
</evidence>
<dbReference type="InterPro" id="IPR036646">
    <property type="entry name" value="PGAM_B_sf"/>
</dbReference>
<evidence type="ECO:0000256" key="5">
    <source>
        <dbReference type="ARBA" id="ARBA00023211"/>
    </source>
</evidence>
<feature type="binding site" evidence="7 10">
    <location>
        <position position="15"/>
    </location>
    <ligand>
        <name>Mn(2+)</name>
        <dbReference type="ChEBI" id="CHEBI:29035"/>
        <label>2</label>
    </ligand>
</feature>
<evidence type="ECO:0000256" key="8">
    <source>
        <dbReference type="PIRSR" id="PIRSR001492-1"/>
    </source>
</evidence>
<dbReference type="SUPFAM" id="SSF53649">
    <property type="entry name" value="Alkaline phosphatase-like"/>
    <property type="match status" value="1"/>
</dbReference>
<dbReference type="RefSeq" id="YP_009297021.1">
    <property type="nucleotide sequence ID" value="NC_031174.1"/>
</dbReference>
<comment type="catalytic activity">
    <reaction evidence="7">
        <text>(2R)-2-phosphoglycerate = (2R)-3-phosphoglycerate</text>
        <dbReference type="Rhea" id="RHEA:15901"/>
        <dbReference type="ChEBI" id="CHEBI:58272"/>
        <dbReference type="ChEBI" id="CHEBI:58289"/>
        <dbReference type="EC" id="5.4.2.12"/>
    </reaction>
</comment>
<feature type="domain" description="BPG-independent PGAM N-terminal" evidence="12">
    <location>
        <begin position="85"/>
        <end position="295"/>
    </location>
</feature>
<comment type="function">
    <text evidence="7">Catalyzes the interconversion of 2-phosphoglycerate and 3-phosphoglycerate.</text>
</comment>
<dbReference type="UniPathway" id="UPA00109">
    <property type="reaction ID" value="UER00186"/>
</dbReference>
<dbReference type="InterPro" id="IPR006124">
    <property type="entry name" value="Metalloenzyme"/>
</dbReference>
<dbReference type="PANTHER" id="PTHR31637">
    <property type="entry name" value="2,3-BISPHOSPHOGLYCERATE-INDEPENDENT PHOSPHOGLYCERATE MUTASE"/>
    <property type="match status" value="1"/>
</dbReference>
<comment type="similarity">
    <text evidence="2 7">Belongs to the BPG-independent phosphoglycerate mutase family.</text>
</comment>
<keyword evidence="4 7" id="KW-0324">Glycolysis</keyword>
<reference evidence="13" key="1">
    <citation type="journal article" date="2016" name="BMC Biol.">
        <title>Parallel evolution of highly conserved plastid genome architecture in red seaweeds and seed plants.</title>
        <authorList>
            <person name="Lee J."/>
            <person name="Cho C.H."/>
            <person name="Park S.I."/>
            <person name="Choi J.W."/>
            <person name="Song H.S."/>
            <person name="West J.A."/>
            <person name="Bhattacharya D."/>
            <person name="Yoon H.S."/>
        </authorList>
    </citation>
    <scope>NUCLEOTIDE SEQUENCE</scope>
</reference>
<protein>
    <recommendedName>
        <fullName evidence="7">2,3-bisphosphoglycerate-independent phosphoglycerate mutase</fullName>
        <shortName evidence="7">BPG-independent PGAM</shortName>
        <shortName evidence="7">Phosphoglyceromutase</shortName>
        <shortName evidence="7">iPGM</shortName>
        <ecNumber evidence="7">5.4.2.12</ecNumber>
    </recommendedName>
</protein>
<dbReference type="InterPro" id="IPR005995">
    <property type="entry name" value="Pgm_bpd_ind"/>
</dbReference>
<feature type="binding site" evidence="7 9">
    <location>
        <position position="193"/>
    </location>
    <ligand>
        <name>substrate</name>
    </ligand>
</feature>
<dbReference type="Gene3D" id="3.40.1450.10">
    <property type="entry name" value="BPG-independent phosphoglycerate mutase, domain B"/>
    <property type="match status" value="1"/>
</dbReference>
<feature type="binding site" evidence="7 10">
    <location>
        <position position="458"/>
    </location>
    <ligand>
        <name>Mn(2+)</name>
        <dbReference type="ChEBI" id="CHEBI:29035"/>
        <label>1</label>
    </ligand>
</feature>
<feature type="binding site" evidence="7 10">
    <location>
        <position position="403"/>
    </location>
    <ligand>
        <name>Mn(2+)</name>
        <dbReference type="ChEBI" id="CHEBI:29035"/>
        <label>1</label>
    </ligand>
</feature>
<feature type="binding site" evidence="7 9">
    <location>
        <position position="332"/>
    </location>
    <ligand>
        <name>substrate</name>
    </ligand>
</feature>
<keyword evidence="6 7" id="KW-0413">Isomerase</keyword>
<dbReference type="EC" id="5.4.2.12" evidence="7"/>
<feature type="binding site" evidence="7 9">
    <location>
        <begin position="155"/>
        <end position="156"/>
    </location>
    <ligand>
        <name>substrate</name>
    </ligand>
</feature>
<sequence>MNEINITPIILIILDGWGYSNNTTGNAIYLAKTPTMDMLWKNYPKTLLNASGEEVGLPKKQMGNSEVGHTTIGAGRIINQELVKISKSIESKEFFKNTTINQIYNYAIDLNSKVHLVGLCSDGGVHSHIKHLQALLEISKKYCIKTCLHLILDGRDTNIKEAKKFIQQIIDTINECNNIQICTISGRYYSMDRDCRWSRTEKAYNVLINDTIHLKNNQDILSTIDMYYKKNIFDEFIPPTRVSKGKITHNDSIIFFNFRPDRIRQLLHTFAKDNFKGFQKENIKNLMIATFTEYDASLSIPAIFPATIHKNFLGQIISNKGLKQLRLAETEKYAHVTYFFNGGIEEPFPGEDRILIPSPQVETYDLTPEMSAKKLTNSLIQAINTQIYDLIVINYANPDMIGHTGNLQATIKAIETVDNCLDEILHKTKNIQNTILITADHGNADYMINEENKPCTSHSLNPVPLILINNYMTTVQNLNKNGNLADIAPTILNLLNIDIPTEMNGQSLLTNKKIIYQKITNEY</sequence>
<dbReference type="PIRSF" id="PIRSF001492">
    <property type="entry name" value="IPGAM"/>
    <property type="match status" value="1"/>
</dbReference>
<organism evidence="13">
    <name type="scientific">Ceramothamnion japonicum</name>
    <name type="common">Red alga</name>
    <name type="synonym">Ceramium japonicum</name>
    <dbReference type="NCBI Taxonomy" id="218448"/>
    <lineage>
        <taxon>Eukaryota</taxon>
        <taxon>Rhodophyta</taxon>
        <taxon>Florideophyceae</taxon>
        <taxon>Rhodymeniophycidae</taxon>
        <taxon>Ceramiales</taxon>
        <taxon>Ceramiaceae</taxon>
        <taxon>Ceramothamnion</taxon>
    </lineage>
</organism>
<feature type="active site" description="Phosphoserine intermediate" evidence="7 8">
    <location>
        <position position="65"/>
    </location>
</feature>
<dbReference type="GO" id="GO:0030145">
    <property type="term" value="F:manganese ion binding"/>
    <property type="evidence" value="ECO:0007669"/>
    <property type="project" value="UniProtKB-UniRule"/>
</dbReference>
<evidence type="ECO:0000256" key="1">
    <source>
        <dbReference type="ARBA" id="ARBA00004798"/>
    </source>
</evidence>
<dbReference type="GO" id="GO:0006007">
    <property type="term" value="P:glucose catabolic process"/>
    <property type="evidence" value="ECO:0007669"/>
    <property type="project" value="InterPro"/>
</dbReference>
<feature type="binding site" evidence="7 9">
    <location>
        <position position="126"/>
    </location>
    <ligand>
        <name>substrate</name>
    </ligand>
</feature>
<dbReference type="HAMAP" id="MF_01038">
    <property type="entry name" value="GpmI"/>
    <property type="match status" value="1"/>
</dbReference>
<feature type="binding site" evidence="7 9">
    <location>
        <begin position="259"/>
        <end position="262"/>
    </location>
    <ligand>
        <name>substrate</name>
    </ligand>
</feature>
<feature type="binding site" evidence="7 10">
    <location>
        <position position="440"/>
    </location>
    <ligand>
        <name>Mn(2+)</name>
        <dbReference type="ChEBI" id="CHEBI:29035"/>
        <label>2</label>
    </ligand>
</feature>
<feature type="domain" description="Metalloenzyme" evidence="11">
    <location>
        <begin position="8"/>
        <end position="498"/>
    </location>
</feature>
<evidence type="ECO:0000256" key="3">
    <source>
        <dbReference type="ARBA" id="ARBA00022723"/>
    </source>
</evidence>
<feature type="binding site" evidence="7 9">
    <location>
        <position position="187"/>
    </location>
    <ligand>
        <name>substrate</name>
    </ligand>
</feature>
<dbReference type="NCBIfam" id="TIGR01307">
    <property type="entry name" value="pgm_bpd_ind"/>
    <property type="match status" value="1"/>
</dbReference>
<dbReference type="InterPro" id="IPR011258">
    <property type="entry name" value="BPG-indep_PGM_N"/>
</dbReference>
<feature type="binding site" evidence="7 10">
    <location>
        <position position="441"/>
    </location>
    <ligand>
        <name>Mn(2+)</name>
        <dbReference type="ChEBI" id="CHEBI:29035"/>
        <label>2</label>
    </ligand>
</feature>
<evidence type="ECO:0000256" key="10">
    <source>
        <dbReference type="PIRSR" id="PIRSR001492-3"/>
    </source>
</evidence>
<name>A0A1C9CDD6_CERJP</name>
<dbReference type="GO" id="GO:0005829">
    <property type="term" value="C:cytosol"/>
    <property type="evidence" value="ECO:0007669"/>
    <property type="project" value="TreeGrafter"/>
</dbReference>
<keyword evidence="5 7" id="KW-0464">Manganese</keyword>
<comment type="cofactor">
    <cofactor evidence="7">
        <name>Mn(2+)</name>
        <dbReference type="ChEBI" id="CHEBI:29035"/>
    </cofactor>
    <text evidence="7">Binds 2 manganese ions per subunit.</text>
</comment>
<keyword evidence="13" id="KW-0934">Plastid</keyword>
<evidence type="ECO:0000313" key="13">
    <source>
        <dbReference type="EMBL" id="AOM66364.1"/>
    </source>
</evidence>
<dbReference type="Gene3D" id="3.40.720.10">
    <property type="entry name" value="Alkaline Phosphatase, subunit A"/>
    <property type="match status" value="1"/>
</dbReference>
<dbReference type="CDD" id="cd16010">
    <property type="entry name" value="iPGM"/>
    <property type="match status" value="1"/>
</dbReference>
<keyword evidence="3 7" id="KW-0479">Metal-binding</keyword>
<comment type="pathway">
    <text evidence="1 7">Carbohydrate degradation; glycolysis; pyruvate from D-glyceraldehyde 3-phosphate: step 3/5.</text>
</comment>
<dbReference type="GO" id="GO:0004619">
    <property type="term" value="F:phosphoglycerate mutase activity"/>
    <property type="evidence" value="ECO:0007669"/>
    <property type="project" value="UniProtKB-UniRule"/>
</dbReference>
<dbReference type="InterPro" id="IPR017850">
    <property type="entry name" value="Alkaline_phosphatase_core_sf"/>
</dbReference>
<accession>A0A1C9CDD6</accession>
<dbReference type="EMBL" id="KX284719">
    <property type="protein sequence ID" value="AOM66364.1"/>
    <property type="molecule type" value="Genomic_DNA"/>
</dbReference>
<evidence type="ECO:0000259" key="12">
    <source>
        <dbReference type="Pfam" id="PF06415"/>
    </source>
</evidence>
<evidence type="ECO:0000256" key="7">
    <source>
        <dbReference type="HAMAP-Rule" id="MF_01038"/>
    </source>
</evidence>
<dbReference type="GeneID" id="29073468"/>
<geneLocation type="plastid" evidence="13"/>
<dbReference type="Pfam" id="PF01676">
    <property type="entry name" value="Metalloenzyme"/>
    <property type="match status" value="1"/>
</dbReference>
<evidence type="ECO:0000259" key="11">
    <source>
        <dbReference type="Pfam" id="PF01676"/>
    </source>
</evidence>
<proteinExistence type="inferred from homology"/>
<dbReference type="SUPFAM" id="SSF64158">
    <property type="entry name" value="2,3-Bisphosphoglycerate-independent phosphoglycerate mutase, substrate-binding domain"/>
    <property type="match status" value="1"/>
</dbReference>
<evidence type="ECO:0000256" key="9">
    <source>
        <dbReference type="PIRSR" id="PIRSR001492-2"/>
    </source>
</evidence>